<feature type="domain" description="Transcription regulator PadR N-terminal" evidence="1">
    <location>
        <begin position="16"/>
        <end position="86"/>
    </location>
</feature>
<evidence type="ECO:0000313" key="2">
    <source>
        <dbReference type="EMBL" id="OJG19451.1"/>
    </source>
</evidence>
<dbReference type="InterPro" id="IPR052509">
    <property type="entry name" value="Metal_resp_DNA-bind_regulator"/>
</dbReference>
<dbReference type="EMBL" id="JXKH01000002">
    <property type="protein sequence ID" value="OJG19451.1"/>
    <property type="molecule type" value="Genomic_DNA"/>
</dbReference>
<dbReference type="SUPFAM" id="SSF46785">
    <property type="entry name" value="Winged helix' DNA-binding domain"/>
    <property type="match status" value="1"/>
</dbReference>
<dbReference type="Gene3D" id="1.10.10.10">
    <property type="entry name" value="Winged helix-like DNA-binding domain superfamily/Winged helix DNA-binding domain"/>
    <property type="match status" value="1"/>
</dbReference>
<sequence>MEIDKEVLRGYIDPIILSILYSEDSYGYDIAKKAKASSQGTFELKEGTLYVAFKRLEKNGYIVSYWQEGQGARRKYYHLTEKGRGFVQHKKQEWQFIKQLMDTYYQGVK</sequence>
<dbReference type="PANTHER" id="PTHR33169">
    <property type="entry name" value="PADR-FAMILY TRANSCRIPTIONAL REGULATOR"/>
    <property type="match status" value="1"/>
</dbReference>
<gene>
    <name evidence="2" type="ORF">RU97_GL001022</name>
</gene>
<dbReference type="PANTHER" id="PTHR33169:SF14">
    <property type="entry name" value="TRANSCRIPTIONAL REGULATOR RV3488"/>
    <property type="match status" value="1"/>
</dbReference>
<dbReference type="RefSeq" id="WP_067390106.1">
    <property type="nucleotide sequence ID" value="NZ_JXKH01000002.1"/>
</dbReference>
<dbReference type="InterPro" id="IPR005149">
    <property type="entry name" value="Tscrpt_reg_PadR_N"/>
</dbReference>
<organism evidence="2 3">
    <name type="scientific">Enterococcus canis</name>
    <dbReference type="NCBI Taxonomy" id="214095"/>
    <lineage>
        <taxon>Bacteria</taxon>
        <taxon>Bacillati</taxon>
        <taxon>Bacillota</taxon>
        <taxon>Bacilli</taxon>
        <taxon>Lactobacillales</taxon>
        <taxon>Enterococcaceae</taxon>
        <taxon>Enterococcus</taxon>
    </lineage>
</organism>
<accession>A0A1L8RI43</accession>
<proteinExistence type="predicted"/>
<dbReference type="Pfam" id="PF03551">
    <property type="entry name" value="PadR"/>
    <property type="match status" value="1"/>
</dbReference>
<evidence type="ECO:0000313" key="3">
    <source>
        <dbReference type="Proteomes" id="UP000181884"/>
    </source>
</evidence>
<reference evidence="2 3" key="1">
    <citation type="submission" date="2014-12" db="EMBL/GenBank/DDBJ databases">
        <title>Draft genome sequences of 29 type strains of Enterococci.</title>
        <authorList>
            <person name="Zhong Z."/>
            <person name="Sun Z."/>
            <person name="Liu W."/>
            <person name="Zhang W."/>
            <person name="Zhang H."/>
        </authorList>
    </citation>
    <scope>NUCLEOTIDE SEQUENCE [LARGE SCALE GENOMIC DNA]</scope>
    <source>
        <strain evidence="2 3">DSM 17029</strain>
    </source>
</reference>
<dbReference type="STRING" id="214095.RU97_GL001022"/>
<dbReference type="Proteomes" id="UP000181884">
    <property type="component" value="Unassembled WGS sequence"/>
</dbReference>
<name>A0A1L8RI43_9ENTE</name>
<keyword evidence="3" id="KW-1185">Reference proteome</keyword>
<dbReference type="InterPro" id="IPR036388">
    <property type="entry name" value="WH-like_DNA-bd_sf"/>
</dbReference>
<dbReference type="InterPro" id="IPR036390">
    <property type="entry name" value="WH_DNA-bd_sf"/>
</dbReference>
<comment type="caution">
    <text evidence="2">The sequence shown here is derived from an EMBL/GenBank/DDBJ whole genome shotgun (WGS) entry which is preliminary data.</text>
</comment>
<protein>
    <recommendedName>
        <fullName evidence="1">Transcription regulator PadR N-terminal domain-containing protein</fullName>
    </recommendedName>
</protein>
<dbReference type="AlphaFoldDB" id="A0A1L8RI43"/>
<evidence type="ECO:0000259" key="1">
    <source>
        <dbReference type="Pfam" id="PF03551"/>
    </source>
</evidence>